<feature type="region of interest" description="Disordered" evidence="1">
    <location>
        <begin position="172"/>
        <end position="224"/>
    </location>
</feature>
<feature type="region of interest" description="Disordered" evidence="1">
    <location>
        <begin position="1"/>
        <end position="63"/>
    </location>
</feature>
<dbReference type="RefSeq" id="XP_025348247.1">
    <property type="nucleotide sequence ID" value="XM_025489585.1"/>
</dbReference>
<organism evidence="2 3">
    <name type="scientific">Pseudomicrostroma glucosiphilum</name>
    <dbReference type="NCBI Taxonomy" id="1684307"/>
    <lineage>
        <taxon>Eukaryota</taxon>
        <taxon>Fungi</taxon>
        <taxon>Dikarya</taxon>
        <taxon>Basidiomycota</taxon>
        <taxon>Ustilaginomycotina</taxon>
        <taxon>Exobasidiomycetes</taxon>
        <taxon>Microstromatales</taxon>
        <taxon>Microstromatales incertae sedis</taxon>
        <taxon>Pseudomicrostroma</taxon>
    </lineage>
</organism>
<dbReference type="EMBL" id="KZ819326">
    <property type="protein sequence ID" value="PWN21087.1"/>
    <property type="molecule type" value="Genomic_DNA"/>
</dbReference>
<feature type="compositionally biased region" description="Polar residues" evidence="1">
    <location>
        <begin position="303"/>
        <end position="312"/>
    </location>
</feature>
<evidence type="ECO:0000256" key="1">
    <source>
        <dbReference type="SAM" id="MobiDB-lite"/>
    </source>
</evidence>
<evidence type="ECO:0000313" key="2">
    <source>
        <dbReference type="EMBL" id="PWN21087.1"/>
    </source>
</evidence>
<gene>
    <name evidence="2" type="ORF">BCV69DRAFT_184304</name>
</gene>
<reference evidence="2 3" key="1">
    <citation type="journal article" date="2018" name="Mol. Biol. Evol.">
        <title>Broad Genomic Sampling Reveals a Smut Pathogenic Ancestry of the Fungal Clade Ustilaginomycotina.</title>
        <authorList>
            <person name="Kijpornyongpan T."/>
            <person name="Mondo S.J."/>
            <person name="Barry K."/>
            <person name="Sandor L."/>
            <person name="Lee J."/>
            <person name="Lipzen A."/>
            <person name="Pangilinan J."/>
            <person name="LaButti K."/>
            <person name="Hainaut M."/>
            <person name="Henrissat B."/>
            <person name="Grigoriev I.V."/>
            <person name="Spatafora J.W."/>
            <person name="Aime M.C."/>
        </authorList>
    </citation>
    <scope>NUCLEOTIDE SEQUENCE [LARGE SCALE GENOMIC DNA]</scope>
    <source>
        <strain evidence="2 3">MCA 4718</strain>
    </source>
</reference>
<feature type="region of interest" description="Disordered" evidence="1">
    <location>
        <begin position="87"/>
        <end position="113"/>
    </location>
</feature>
<feature type="compositionally biased region" description="Pro residues" evidence="1">
    <location>
        <begin position="291"/>
        <end position="301"/>
    </location>
</feature>
<dbReference type="Proteomes" id="UP000245942">
    <property type="component" value="Unassembled WGS sequence"/>
</dbReference>
<feature type="compositionally biased region" description="Polar residues" evidence="1">
    <location>
        <begin position="1"/>
        <end position="23"/>
    </location>
</feature>
<dbReference type="GeneID" id="37011319"/>
<dbReference type="AlphaFoldDB" id="A0A316U777"/>
<feature type="compositionally biased region" description="Low complexity" evidence="1">
    <location>
        <begin position="244"/>
        <end position="254"/>
    </location>
</feature>
<evidence type="ECO:0000313" key="3">
    <source>
        <dbReference type="Proteomes" id="UP000245942"/>
    </source>
</evidence>
<sequence length="448" mass="48397">MLLSSASWQSPPQSLPNDHFTLTTDRDAPRSFSHPHSSEEPRRVGELGSEGDQHQLLFRLSPPRLDLPLPPPFPALSIVLAMTSASPPPPLPPHAGPSTSTRRDPDLLPVHDASPDYARRSLVSAARQLKMRGLDNAAIWALELVSCLSGDGNTLVGSSSTRNGDFFEEQARLNRGRPAPTNQGADSSLSWQGPFAPTSTPARPSSSRRESLPTSPPIAYPMQSTPFLGAAGGLASNSIMISGPSSSPLPVSSPRRNGDGKVRMLGGHMSPSPLGESMGREDASTSASGRFPPPFRQPPSPLATMSLSASTDRPSKSKDILPPDEDQSMLDGVLGPINHEKVSRSAHVHFAEGEADNSNVSKMDIFEAYSDPAQDSEPMDDAEFQLAMEYFRTGQLDRCKWALEKRREASRRAHGADEGDKARFLRGYVAMLVSSRRVSGKRAQPFWL</sequence>
<name>A0A316U777_9BASI</name>
<feature type="compositionally biased region" description="Basic and acidic residues" evidence="1">
    <location>
        <begin position="36"/>
        <end position="45"/>
    </location>
</feature>
<feature type="region of interest" description="Disordered" evidence="1">
    <location>
        <begin position="244"/>
        <end position="329"/>
    </location>
</feature>
<dbReference type="STRING" id="1684307.A0A316U777"/>
<protein>
    <submittedName>
        <fullName evidence="2">Uncharacterized protein</fullName>
    </submittedName>
</protein>
<keyword evidence="3" id="KW-1185">Reference proteome</keyword>
<proteinExistence type="predicted"/>
<feature type="compositionally biased region" description="Polar residues" evidence="1">
    <location>
        <begin position="180"/>
        <end position="191"/>
    </location>
</feature>
<accession>A0A316U777</accession>